<name>A0A1E3HY44_9TREE</name>
<dbReference type="Gene3D" id="4.10.240.10">
    <property type="entry name" value="Zn(2)-C6 fungal-type DNA-binding domain"/>
    <property type="match status" value="1"/>
</dbReference>
<reference evidence="2" key="1">
    <citation type="submission" date="2016-06" db="EMBL/GenBank/DDBJ databases">
        <authorList>
            <person name="Cuomo C."/>
            <person name="Litvintseva A."/>
            <person name="Heitman J."/>
            <person name="Chen Y."/>
            <person name="Sun S."/>
            <person name="Springer D."/>
            <person name="Dromer F."/>
            <person name="Young S."/>
            <person name="Zeng Q."/>
            <person name="Chapman S."/>
            <person name="Gujja S."/>
            <person name="Saif S."/>
            <person name="Birren B."/>
        </authorList>
    </citation>
    <scope>NUCLEOTIDE SEQUENCE</scope>
    <source>
        <strain evidence="2">CBS 7841</strain>
    </source>
</reference>
<dbReference type="VEuPathDB" id="FungiDB:L203_05683"/>
<dbReference type="GeneID" id="91084658"/>
<dbReference type="PROSITE" id="PS50048">
    <property type="entry name" value="ZN2_CY6_FUNGAL_2"/>
    <property type="match status" value="1"/>
</dbReference>
<dbReference type="AlphaFoldDB" id="A0A1E3HY44"/>
<dbReference type="Proteomes" id="UP000094043">
    <property type="component" value="Chromosome 1"/>
</dbReference>
<dbReference type="GO" id="GO:0000981">
    <property type="term" value="F:DNA-binding transcription factor activity, RNA polymerase II-specific"/>
    <property type="evidence" value="ECO:0007669"/>
    <property type="project" value="InterPro"/>
</dbReference>
<feature type="compositionally biased region" description="Basic residues" evidence="1">
    <location>
        <begin position="213"/>
        <end position="225"/>
    </location>
</feature>
<dbReference type="GO" id="GO:0003677">
    <property type="term" value="F:DNA binding"/>
    <property type="evidence" value="ECO:0007669"/>
    <property type="project" value="InterPro"/>
</dbReference>
<dbReference type="SUPFAM" id="SSF57701">
    <property type="entry name" value="Zn2/Cys6 DNA-binding domain"/>
    <property type="match status" value="1"/>
</dbReference>
<sequence length="313" mass="34877">MSQLPLLAEGYVNPGDIFLPPAGKESLRDVSTPIASTPGDVDAEGEDIEENDFPFHNDQDAQLLGMSSKHFSSESNLYLYNLSQKGVDAMATAVRPFSSNYPTIPIDPMLLSTSAQRPFQKQEYNNIRDIDCPRTLEDQHSQKLLSHPNDRIKKVRYMTRDDVEDNSSEYGRVSSLKKNDVIFGMPKRRGRPPKSQVQKRPNTSDETREQVKRKSLSGKGGWKRRAKACKECSSRHGRCKNGPPCDRCVRKKIDCVFEGSLSPNCHTNPTALITNAPLVTASPSAMPSLPSGQMIGKEVPAKRKRGRPPKNVR</sequence>
<evidence type="ECO:0000313" key="3">
    <source>
        <dbReference type="Proteomes" id="UP000094043"/>
    </source>
</evidence>
<keyword evidence="3" id="KW-1185">Reference proteome</keyword>
<dbReference type="KEGG" id="cdep:91084658"/>
<dbReference type="InterPro" id="IPR001138">
    <property type="entry name" value="Zn2Cys6_DnaBD"/>
</dbReference>
<proteinExistence type="predicted"/>
<gene>
    <name evidence="2" type="ORF">L203_100442</name>
</gene>
<feature type="compositionally biased region" description="Basic residues" evidence="1">
    <location>
        <begin position="302"/>
        <end position="313"/>
    </location>
</feature>
<dbReference type="RefSeq" id="XP_066065998.1">
    <property type="nucleotide sequence ID" value="XM_066209901.1"/>
</dbReference>
<dbReference type="PROSITE" id="PS00463">
    <property type="entry name" value="ZN2_CY6_FUNGAL_1"/>
    <property type="match status" value="1"/>
</dbReference>
<reference evidence="2" key="3">
    <citation type="submission" date="2024-01" db="EMBL/GenBank/DDBJ databases">
        <authorList>
            <person name="Coelho M.A."/>
            <person name="David-Palma M."/>
            <person name="Shea T."/>
            <person name="Sun S."/>
            <person name="Cuomo C.A."/>
            <person name="Heitman J."/>
        </authorList>
    </citation>
    <scope>NUCLEOTIDE SEQUENCE</scope>
    <source>
        <strain evidence="2">CBS 7841</strain>
    </source>
</reference>
<dbReference type="Pfam" id="PF00172">
    <property type="entry name" value="Zn_clus"/>
    <property type="match status" value="1"/>
</dbReference>
<feature type="compositionally biased region" description="Basic and acidic residues" evidence="1">
    <location>
        <begin position="202"/>
        <end position="212"/>
    </location>
</feature>
<protein>
    <submittedName>
        <fullName evidence="2">Uncharacterized protein</fullName>
    </submittedName>
</protein>
<dbReference type="InterPro" id="IPR036864">
    <property type="entry name" value="Zn2-C6_fun-type_DNA-bd_sf"/>
</dbReference>
<feature type="region of interest" description="Disordered" evidence="1">
    <location>
        <begin position="163"/>
        <end position="225"/>
    </location>
</feature>
<accession>A0A1E3HY44</accession>
<dbReference type="OrthoDB" id="2573552at2759"/>
<reference evidence="2" key="2">
    <citation type="journal article" date="2022" name="Elife">
        <title>Obligate sexual reproduction of a homothallic fungus closely related to the Cryptococcus pathogenic species complex.</title>
        <authorList>
            <person name="Passer A.R."/>
            <person name="Clancey S.A."/>
            <person name="Shea T."/>
            <person name="David-Palma M."/>
            <person name="Averette A.F."/>
            <person name="Boekhout T."/>
            <person name="Porcel B.M."/>
            <person name="Nowrousian M."/>
            <person name="Cuomo C.A."/>
            <person name="Sun S."/>
            <person name="Heitman J."/>
            <person name="Coelho M.A."/>
        </authorList>
    </citation>
    <scope>NUCLEOTIDE SEQUENCE</scope>
    <source>
        <strain evidence="2">CBS 7841</strain>
    </source>
</reference>
<feature type="region of interest" description="Disordered" evidence="1">
    <location>
        <begin position="284"/>
        <end position="313"/>
    </location>
</feature>
<dbReference type="Pfam" id="PF02178">
    <property type="entry name" value="AT_hook"/>
    <property type="match status" value="2"/>
</dbReference>
<organism evidence="2 3">
    <name type="scientific">Cryptococcus depauperatus CBS 7841</name>
    <dbReference type="NCBI Taxonomy" id="1295531"/>
    <lineage>
        <taxon>Eukaryota</taxon>
        <taxon>Fungi</taxon>
        <taxon>Dikarya</taxon>
        <taxon>Basidiomycota</taxon>
        <taxon>Agaricomycotina</taxon>
        <taxon>Tremellomycetes</taxon>
        <taxon>Tremellales</taxon>
        <taxon>Cryptococcaceae</taxon>
        <taxon>Cryptococcus</taxon>
    </lineage>
</organism>
<evidence type="ECO:0000256" key="1">
    <source>
        <dbReference type="SAM" id="MobiDB-lite"/>
    </source>
</evidence>
<dbReference type="InterPro" id="IPR017956">
    <property type="entry name" value="AT_hook_DNA-bd_motif"/>
</dbReference>
<dbReference type="GO" id="GO:0008270">
    <property type="term" value="F:zinc ion binding"/>
    <property type="evidence" value="ECO:0007669"/>
    <property type="project" value="InterPro"/>
</dbReference>
<dbReference type="EMBL" id="CP143784">
    <property type="protein sequence ID" value="WVN85297.1"/>
    <property type="molecule type" value="Genomic_DNA"/>
</dbReference>
<dbReference type="CDD" id="cd00067">
    <property type="entry name" value="GAL4"/>
    <property type="match status" value="1"/>
</dbReference>
<evidence type="ECO:0000313" key="2">
    <source>
        <dbReference type="EMBL" id="WVN85297.1"/>
    </source>
</evidence>